<dbReference type="EMBL" id="CP036269">
    <property type="protein sequence ID" value="QDT44956.1"/>
    <property type="molecule type" value="Genomic_DNA"/>
</dbReference>
<organism evidence="1 2">
    <name type="scientific">Gimesia alba</name>
    <dbReference type="NCBI Taxonomy" id="2527973"/>
    <lineage>
        <taxon>Bacteria</taxon>
        <taxon>Pseudomonadati</taxon>
        <taxon>Planctomycetota</taxon>
        <taxon>Planctomycetia</taxon>
        <taxon>Planctomycetales</taxon>
        <taxon>Planctomycetaceae</taxon>
        <taxon>Gimesia</taxon>
    </lineage>
</organism>
<dbReference type="AlphaFoldDB" id="A0A517RM37"/>
<dbReference type="KEGG" id="gaz:Pan241w_50730"/>
<dbReference type="Proteomes" id="UP000317171">
    <property type="component" value="Chromosome"/>
</dbReference>
<evidence type="ECO:0000313" key="1">
    <source>
        <dbReference type="EMBL" id="QDT44956.1"/>
    </source>
</evidence>
<proteinExistence type="predicted"/>
<gene>
    <name evidence="1" type="ORF">Pan241w_50730</name>
</gene>
<accession>A0A517RM37</accession>
<evidence type="ECO:0000313" key="2">
    <source>
        <dbReference type="Proteomes" id="UP000317171"/>
    </source>
</evidence>
<sequence length="88" mass="10315">MNNTELIHKLFYFALIEMRDEGRIHKNSVVFHLADLFHNVPAKLQSAAKGEISYDEILEDMMDHAKRGGYDSWITNTIAHFEKQEHQK</sequence>
<name>A0A517RM37_9PLAN</name>
<dbReference type="RefSeq" id="WP_145220804.1">
    <property type="nucleotide sequence ID" value="NZ_CP036269.1"/>
</dbReference>
<reference evidence="1 2" key="1">
    <citation type="submission" date="2019-02" db="EMBL/GenBank/DDBJ databases">
        <title>Deep-cultivation of Planctomycetes and their phenomic and genomic characterization uncovers novel biology.</title>
        <authorList>
            <person name="Wiegand S."/>
            <person name="Jogler M."/>
            <person name="Boedeker C."/>
            <person name="Pinto D."/>
            <person name="Vollmers J."/>
            <person name="Rivas-Marin E."/>
            <person name="Kohn T."/>
            <person name="Peeters S.H."/>
            <person name="Heuer A."/>
            <person name="Rast P."/>
            <person name="Oberbeckmann S."/>
            <person name="Bunk B."/>
            <person name="Jeske O."/>
            <person name="Meyerdierks A."/>
            <person name="Storesund J.E."/>
            <person name="Kallscheuer N."/>
            <person name="Luecker S."/>
            <person name="Lage O.M."/>
            <person name="Pohl T."/>
            <person name="Merkel B.J."/>
            <person name="Hornburger P."/>
            <person name="Mueller R.-W."/>
            <person name="Bruemmer F."/>
            <person name="Labrenz M."/>
            <person name="Spormann A.M."/>
            <person name="Op den Camp H."/>
            <person name="Overmann J."/>
            <person name="Amann R."/>
            <person name="Jetten M.S.M."/>
            <person name="Mascher T."/>
            <person name="Medema M.H."/>
            <person name="Devos D.P."/>
            <person name="Kaster A.-K."/>
            <person name="Ovreas L."/>
            <person name="Rohde M."/>
            <person name="Galperin M.Y."/>
            <person name="Jogler C."/>
        </authorList>
    </citation>
    <scope>NUCLEOTIDE SEQUENCE [LARGE SCALE GENOMIC DNA]</scope>
    <source>
        <strain evidence="1 2">Pan241w</strain>
    </source>
</reference>
<dbReference type="OrthoDB" id="290936at2"/>
<protein>
    <submittedName>
        <fullName evidence="1">Uncharacterized protein</fullName>
    </submittedName>
</protein>
<keyword evidence="2" id="KW-1185">Reference proteome</keyword>